<feature type="non-terminal residue" evidence="5">
    <location>
        <position position="152"/>
    </location>
</feature>
<dbReference type="Gene3D" id="1.10.565.10">
    <property type="entry name" value="Retinoid X Receptor"/>
    <property type="match status" value="1"/>
</dbReference>
<protein>
    <recommendedName>
        <fullName evidence="4">NR LBD domain-containing protein</fullName>
    </recommendedName>
</protein>
<dbReference type="PROSITE" id="PS51843">
    <property type="entry name" value="NR_LBD"/>
    <property type="match status" value="1"/>
</dbReference>
<accession>A0AAV5UQ76</accession>
<dbReference type="PANTHER" id="PTHR46011">
    <property type="entry name" value="NUCLEAR HORMONE RECEPTOR FAMILY MEMBER NHR-86-RELATED"/>
    <property type="match status" value="1"/>
</dbReference>
<dbReference type="InterPro" id="IPR035500">
    <property type="entry name" value="NHR-like_dom_sf"/>
</dbReference>
<evidence type="ECO:0000256" key="2">
    <source>
        <dbReference type="ARBA" id="ARBA00023163"/>
    </source>
</evidence>
<keyword evidence="3" id="KW-0675">Receptor</keyword>
<sequence>LFNGYVGKFSLIDSHYRALDVWGGVQTRYAMFSVMICVDMERCDLRLEEENDAGNWKSLFESMRNYSNRQYALILPILKRSLITPKEFYALLALLLCEIDAPEDETELVVSTIGEISEEVLDELQTYYTEEMGISNFSTRLGNLMTLSHAIR</sequence>
<comment type="caution">
    <text evidence="5">The sequence shown here is derived from an EMBL/GenBank/DDBJ whole genome shotgun (WGS) entry which is preliminary data.</text>
</comment>
<evidence type="ECO:0000313" key="6">
    <source>
        <dbReference type="Proteomes" id="UP001432027"/>
    </source>
</evidence>
<name>A0AAV5UQ76_9BILA</name>
<evidence type="ECO:0000313" key="5">
    <source>
        <dbReference type="EMBL" id="GMT07995.1"/>
    </source>
</evidence>
<proteinExistence type="predicted"/>
<dbReference type="SUPFAM" id="SSF48508">
    <property type="entry name" value="Nuclear receptor ligand-binding domain"/>
    <property type="match status" value="1"/>
</dbReference>
<dbReference type="GO" id="GO:0003700">
    <property type="term" value="F:DNA-binding transcription factor activity"/>
    <property type="evidence" value="ECO:0007669"/>
    <property type="project" value="TreeGrafter"/>
</dbReference>
<gene>
    <name evidence="5" type="ORF">PENTCL1PPCAC_30169</name>
</gene>
<feature type="domain" description="NR LBD" evidence="4">
    <location>
        <begin position="1"/>
        <end position="152"/>
    </location>
</feature>
<keyword evidence="6" id="KW-1185">Reference proteome</keyword>
<dbReference type="GO" id="GO:0005634">
    <property type="term" value="C:nucleus"/>
    <property type="evidence" value="ECO:0007669"/>
    <property type="project" value="TreeGrafter"/>
</dbReference>
<feature type="non-terminal residue" evidence="5">
    <location>
        <position position="1"/>
    </location>
</feature>
<dbReference type="Pfam" id="PF00104">
    <property type="entry name" value="Hormone_recep"/>
    <property type="match status" value="1"/>
</dbReference>
<evidence type="ECO:0000256" key="1">
    <source>
        <dbReference type="ARBA" id="ARBA00023015"/>
    </source>
</evidence>
<keyword evidence="2" id="KW-0804">Transcription</keyword>
<dbReference type="Proteomes" id="UP001432027">
    <property type="component" value="Unassembled WGS sequence"/>
</dbReference>
<organism evidence="5 6">
    <name type="scientific">Pristionchus entomophagus</name>
    <dbReference type="NCBI Taxonomy" id="358040"/>
    <lineage>
        <taxon>Eukaryota</taxon>
        <taxon>Metazoa</taxon>
        <taxon>Ecdysozoa</taxon>
        <taxon>Nematoda</taxon>
        <taxon>Chromadorea</taxon>
        <taxon>Rhabditida</taxon>
        <taxon>Rhabditina</taxon>
        <taxon>Diplogasteromorpha</taxon>
        <taxon>Diplogasteroidea</taxon>
        <taxon>Neodiplogasteridae</taxon>
        <taxon>Pristionchus</taxon>
    </lineage>
</organism>
<evidence type="ECO:0000259" key="4">
    <source>
        <dbReference type="PROSITE" id="PS51843"/>
    </source>
</evidence>
<dbReference type="AlphaFoldDB" id="A0AAV5UQ76"/>
<dbReference type="InterPro" id="IPR000536">
    <property type="entry name" value="Nucl_hrmn_rcpt_lig-bd"/>
</dbReference>
<dbReference type="PANTHER" id="PTHR46011:SF6">
    <property type="entry name" value="HIGH ZINC ACTIVATED NUCLEAR RECEPTOR PROTEIN"/>
    <property type="match status" value="1"/>
</dbReference>
<keyword evidence="1" id="KW-0805">Transcription regulation</keyword>
<evidence type="ECO:0000256" key="3">
    <source>
        <dbReference type="ARBA" id="ARBA00023170"/>
    </source>
</evidence>
<reference evidence="5" key="1">
    <citation type="submission" date="2023-10" db="EMBL/GenBank/DDBJ databases">
        <title>Genome assembly of Pristionchus species.</title>
        <authorList>
            <person name="Yoshida K."/>
            <person name="Sommer R.J."/>
        </authorList>
    </citation>
    <scope>NUCLEOTIDE SEQUENCE</scope>
    <source>
        <strain evidence="5">RS0144</strain>
    </source>
</reference>
<dbReference type="EMBL" id="BTSX01000006">
    <property type="protein sequence ID" value="GMT07995.1"/>
    <property type="molecule type" value="Genomic_DNA"/>
</dbReference>